<evidence type="ECO:0000259" key="1">
    <source>
        <dbReference type="SMART" id="SM01140"/>
    </source>
</evidence>
<dbReference type="SMART" id="SM01140">
    <property type="entry name" value="Drf_GBD"/>
    <property type="match status" value="1"/>
</dbReference>
<dbReference type="OrthoDB" id="26518at2759"/>
<dbReference type="GO" id="GO:0031267">
    <property type="term" value="F:small GTPase binding"/>
    <property type="evidence" value="ECO:0007669"/>
    <property type="project" value="InterPro"/>
</dbReference>
<dbReference type="InterPro" id="IPR016024">
    <property type="entry name" value="ARM-type_fold"/>
</dbReference>
<feature type="domain" description="Formin GTPase-binding" evidence="1">
    <location>
        <begin position="21"/>
        <end position="153"/>
    </location>
</feature>
<organism evidence="2 3">
    <name type="scientific">Mytilus galloprovincialis</name>
    <name type="common">Mediterranean mussel</name>
    <dbReference type="NCBI Taxonomy" id="29158"/>
    <lineage>
        <taxon>Eukaryota</taxon>
        <taxon>Metazoa</taxon>
        <taxon>Spiralia</taxon>
        <taxon>Lophotrochozoa</taxon>
        <taxon>Mollusca</taxon>
        <taxon>Bivalvia</taxon>
        <taxon>Autobranchia</taxon>
        <taxon>Pteriomorphia</taxon>
        <taxon>Mytilida</taxon>
        <taxon>Mytiloidea</taxon>
        <taxon>Mytilidae</taxon>
        <taxon>Mytilinae</taxon>
        <taxon>Mytilus</taxon>
    </lineage>
</organism>
<dbReference type="Gene3D" id="1.25.10.10">
    <property type="entry name" value="Leucine-rich Repeat Variant"/>
    <property type="match status" value="1"/>
</dbReference>
<evidence type="ECO:0000313" key="3">
    <source>
        <dbReference type="Proteomes" id="UP000596742"/>
    </source>
</evidence>
<dbReference type="SUPFAM" id="SSF48371">
    <property type="entry name" value="ARM repeat"/>
    <property type="match status" value="1"/>
</dbReference>
<comment type="caution">
    <text evidence="2">The sequence shown here is derived from an EMBL/GenBank/DDBJ whole genome shotgun (WGS) entry which is preliminary data.</text>
</comment>
<proteinExistence type="predicted"/>
<keyword evidence="3" id="KW-1185">Reference proteome</keyword>
<feature type="non-terminal residue" evidence="2">
    <location>
        <position position="153"/>
    </location>
</feature>
<dbReference type="PANTHER" id="PTHR46345:SF8">
    <property type="entry name" value="FORMIN 3, ISOFORM B"/>
    <property type="match status" value="1"/>
</dbReference>
<dbReference type="InterPro" id="IPR011989">
    <property type="entry name" value="ARM-like"/>
</dbReference>
<name>A0A8B6EZG3_MYTGA</name>
<evidence type="ECO:0000313" key="2">
    <source>
        <dbReference type="EMBL" id="VDI41212.1"/>
    </source>
</evidence>
<dbReference type="AlphaFoldDB" id="A0A8B6EZG3"/>
<dbReference type="GO" id="GO:0030036">
    <property type="term" value="P:actin cytoskeleton organization"/>
    <property type="evidence" value="ECO:0007669"/>
    <property type="project" value="InterPro"/>
</dbReference>
<dbReference type="Pfam" id="PF06371">
    <property type="entry name" value="Drf_GBD"/>
    <property type="match status" value="1"/>
</dbReference>
<dbReference type="PANTHER" id="PTHR46345">
    <property type="entry name" value="INVERTED FORMIN-2"/>
    <property type="match status" value="1"/>
</dbReference>
<sequence length="153" mass="17565">MKRLSKQRSCFYQENTGVQNQTSLSDVESDIDEDHEQRHKLQRSNSDTNLAAIATDLFLAQSCVFLLRHPSVINFYRLRKKLRSNDKRWMGDFLKRNGLELLFECLDNLGKYSGQFSTLVLRLECVMCIKTVMNSAIGLQCLSSSVYAPKFAS</sequence>
<accession>A0A8B6EZG3</accession>
<dbReference type="Proteomes" id="UP000596742">
    <property type="component" value="Unassembled WGS sequence"/>
</dbReference>
<gene>
    <name evidence="2" type="ORF">MGAL_10B010579</name>
</gene>
<dbReference type="EMBL" id="UYJE01005871">
    <property type="protein sequence ID" value="VDI41212.1"/>
    <property type="molecule type" value="Genomic_DNA"/>
</dbReference>
<protein>
    <recommendedName>
        <fullName evidence="1">Formin GTPase-binding domain-containing protein</fullName>
    </recommendedName>
</protein>
<dbReference type="GO" id="GO:0003779">
    <property type="term" value="F:actin binding"/>
    <property type="evidence" value="ECO:0007669"/>
    <property type="project" value="InterPro"/>
</dbReference>
<reference evidence="2" key="1">
    <citation type="submission" date="2018-11" db="EMBL/GenBank/DDBJ databases">
        <authorList>
            <person name="Alioto T."/>
            <person name="Alioto T."/>
        </authorList>
    </citation>
    <scope>NUCLEOTIDE SEQUENCE</scope>
</reference>
<dbReference type="InterPro" id="IPR010473">
    <property type="entry name" value="GTPase-bd"/>
</dbReference>